<comment type="subcellular location">
    <subcellularLocation>
        <location evidence="1 9">Cell membrane</location>
        <topology evidence="1 9">Multi-pass membrane protein</topology>
    </subcellularLocation>
</comment>
<evidence type="ECO:0000256" key="2">
    <source>
        <dbReference type="ARBA" id="ARBA00010065"/>
    </source>
</evidence>
<protein>
    <recommendedName>
        <fullName evidence="9">Apolipoprotein N-acyltransferase</fullName>
        <shortName evidence="9">ALP N-acyltransferase</shortName>
        <ecNumber evidence="9">2.3.1.269</ecNumber>
    </recommendedName>
</protein>
<dbReference type="HAMAP" id="MF_01148">
    <property type="entry name" value="Lnt"/>
    <property type="match status" value="1"/>
</dbReference>
<dbReference type="Proteomes" id="UP000034883">
    <property type="component" value="Chromosome"/>
</dbReference>
<dbReference type="PANTHER" id="PTHR38686:SF1">
    <property type="entry name" value="APOLIPOPROTEIN N-ACYLTRANSFERASE"/>
    <property type="match status" value="1"/>
</dbReference>
<evidence type="ECO:0000256" key="6">
    <source>
        <dbReference type="ARBA" id="ARBA00022989"/>
    </source>
</evidence>
<evidence type="ECO:0000256" key="9">
    <source>
        <dbReference type="HAMAP-Rule" id="MF_01148"/>
    </source>
</evidence>
<accession>A0A0F6SEQ0</accession>
<dbReference type="AlphaFoldDB" id="A0A0F6SEQ0"/>
<dbReference type="KEGG" id="samy:DB32_002728"/>
<evidence type="ECO:0000256" key="7">
    <source>
        <dbReference type="ARBA" id="ARBA00023136"/>
    </source>
</evidence>
<comment type="pathway">
    <text evidence="9">Protein modification; lipoprotein biosynthesis (N-acyl transfer).</text>
</comment>
<evidence type="ECO:0000256" key="3">
    <source>
        <dbReference type="ARBA" id="ARBA00022475"/>
    </source>
</evidence>
<feature type="transmembrane region" description="Helical" evidence="9">
    <location>
        <begin position="186"/>
        <end position="207"/>
    </location>
</feature>
<evidence type="ECO:0000313" key="11">
    <source>
        <dbReference type="EMBL" id="AKF05579.1"/>
    </source>
</evidence>
<evidence type="ECO:0000256" key="1">
    <source>
        <dbReference type="ARBA" id="ARBA00004651"/>
    </source>
</evidence>
<dbReference type="GO" id="GO:0042158">
    <property type="term" value="P:lipoprotein biosynthetic process"/>
    <property type="evidence" value="ECO:0007669"/>
    <property type="project" value="UniProtKB-UniRule"/>
</dbReference>
<feature type="transmembrane region" description="Helical" evidence="9">
    <location>
        <begin position="214"/>
        <end position="231"/>
    </location>
</feature>
<keyword evidence="6 9" id="KW-1133">Transmembrane helix</keyword>
<dbReference type="STRING" id="927083.DB32_002728"/>
<dbReference type="InterPro" id="IPR045378">
    <property type="entry name" value="LNT_N"/>
</dbReference>
<dbReference type="Pfam" id="PF00795">
    <property type="entry name" value="CN_hydrolase"/>
    <property type="match status" value="1"/>
</dbReference>
<dbReference type="NCBIfam" id="TIGR00546">
    <property type="entry name" value="lnt"/>
    <property type="match status" value="1"/>
</dbReference>
<keyword evidence="3 9" id="KW-1003">Cell membrane</keyword>
<evidence type="ECO:0000256" key="4">
    <source>
        <dbReference type="ARBA" id="ARBA00022679"/>
    </source>
</evidence>
<feature type="transmembrane region" description="Helical" evidence="9">
    <location>
        <begin position="36"/>
        <end position="69"/>
    </location>
</feature>
<dbReference type="PROSITE" id="PS50263">
    <property type="entry name" value="CN_HYDROLASE"/>
    <property type="match status" value="1"/>
</dbReference>
<keyword evidence="4 9" id="KW-0808">Transferase</keyword>
<dbReference type="CDD" id="cd07571">
    <property type="entry name" value="ALP_N-acyl_transferase"/>
    <property type="match status" value="1"/>
</dbReference>
<dbReference type="OrthoDB" id="9804277at2"/>
<feature type="transmembrane region" description="Helical" evidence="9">
    <location>
        <begin position="145"/>
        <end position="166"/>
    </location>
</feature>
<dbReference type="EC" id="2.3.1.269" evidence="9"/>
<feature type="transmembrane region" description="Helical" evidence="9">
    <location>
        <begin position="81"/>
        <end position="101"/>
    </location>
</feature>
<dbReference type="GO" id="GO:0005886">
    <property type="term" value="C:plasma membrane"/>
    <property type="evidence" value="ECO:0007669"/>
    <property type="project" value="UniProtKB-SubCell"/>
</dbReference>
<name>A0A0F6SEQ0_9BACT</name>
<comment type="catalytic activity">
    <reaction evidence="9">
        <text>N-terminal S-1,2-diacyl-sn-glyceryl-L-cysteinyl-[lipoprotein] + a glycerophospholipid = N-acyl-S-1,2-diacyl-sn-glyceryl-L-cysteinyl-[lipoprotein] + a 2-acyl-sn-glycero-3-phospholipid + H(+)</text>
        <dbReference type="Rhea" id="RHEA:48228"/>
        <dbReference type="Rhea" id="RHEA-COMP:14681"/>
        <dbReference type="Rhea" id="RHEA-COMP:14684"/>
        <dbReference type="ChEBI" id="CHEBI:15378"/>
        <dbReference type="ChEBI" id="CHEBI:136912"/>
        <dbReference type="ChEBI" id="CHEBI:140656"/>
        <dbReference type="ChEBI" id="CHEBI:140657"/>
        <dbReference type="ChEBI" id="CHEBI:140660"/>
        <dbReference type="EC" id="2.3.1.269"/>
    </reaction>
</comment>
<organism evidence="11 12">
    <name type="scientific">Sandaracinus amylolyticus</name>
    <dbReference type="NCBI Taxonomy" id="927083"/>
    <lineage>
        <taxon>Bacteria</taxon>
        <taxon>Pseudomonadati</taxon>
        <taxon>Myxococcota</taxon>
        <taxon>Polyangia</taxon>
        <taxon>Polyangiales</taxon>
        <taxon>Sandaracinaceae</taxon>
        <taxon>Sandaracinus</taxon>
    </lineage>
</organism>
<dbReference type="Pfam" id="PF20154">
    <property type="entry name" value="LNT_N"/>
    <property type="match status" value="1"/>
</dbReference>
<keyword evidence="11" id="KW-0449">Lipoprotein</keyword>
<evidence type="ECO:0000313" key="12">
    <source>
        <dbReference type="Proteomes" id="UP000034883"/>
    </source>
</evidence>
<dbReference type="InterPro" id="IPR003010">
    <property type="entry name" value="C-N_Hydrolase"/>
</dbReference>
<dbReference type="UniPathway" id="UPA00666"/>
<evidence type="ECO:0000256" key="8">
    <source>
        <dbReference type="ARBA" id="ARBA00023315"/>
    </source>
</evidence>
<gene>
    <name evidence="9" type="primary">lnt</name>
    <name evidence="11" type="ORF">DB32_002728</name>
</gene>
<dbReference type="InterPro" id="IPR004563">
    <property type="entry name" value="Apolipo_AcylTrfase"/>
</dbReference>
<evidence type="ECO:0000259" key="10">
    <source>
        <dbReference type="PROSITE" id="PS50263"/>
    </source>
</evidence>
<reference evidence="11 12" key="1">
    <citation type="submission" date="2015-03" db="EMBL/GenBank/DDBJ databases">
        <title>Genome assembly of Sandaracinus amylolyticus DSM 53668.</title>
        <authorList>
            <person name="Sharma G."/>
            <person name="Subramanian S."/>
        </authorList>
    </citation>
    <scope>NUCLEOTIDE SEQUENCE [LARGE SCALE GENOMIC DNA]</scope>
    <source>
        <strain evidence="11 12">DSM 53668</strain>
    </source>
</reference>
<dbReference type="SUPFAM" id="SSF56317">
    <property type="entry name" value="Carbon-nitrogen hydrolase"/>
    <property type="match status" value="1"/>
</dbReference>
<comment type="function">
    <text evidence="9">Catalyzes the phospholipid dependent N-acylation of the N-terminal cysteine of apolipoprotein, the last step in lipoprotein maturation.</text>
</comment>
<proteinExistence type="inferred from homology"/>
<sequence>MTAGVLVPEVPDGSARLARGRKGAPGEPMMTRALRAVLLGGAGGACIAVAGSPIELVALAFLGPALLMLAIDDREITPRVALLAGASCGFVCNAITTSWIVPLLEEYAAFPLVAGIAVGALMWIGQALPFAVAAWLAAPLIARGIAGWIALPITLTIAGSIAPMLFPWRLGVSQMPGVTFVQLAELGGPPLIDLALALGSCAAMHALRRRDARVAIVAALVIATPYAYGAWRIDAIQAQREAAPSLRVGVVQPNLGVREKHDPFLRDAHLRLHRDMTRELEAQGVELVLWPESSYPSYLPHDPGRDVRAIGRILTDGVRGPILFGALTEAPGRRYNSVIGLAREGRVTGIYDKVNLLAFGEYVPLWDFLPPLQRVVRRGFTHGVAEGVVPIAGARVGVLNCYEDLLVEHARLTAARGPSFLANFTNDAWFGDTSAPHLHHMLARLRAVETRRDLVRAVNTGISGLVLATGEDAGRTAPFVRTSFVAEVRLLDGAPTPWVRFGDLVTPALLGVYLAMALARRRGAPR</sequence>
<dbReference type="EMBL" id="CP011125">
    <property type="protein sequence ID" value="AKF05579.1"/>
    <property type="molecule type" value="Genomic_DNA"/>
</dbReference>
<keyword evidence="12" id="KW-1185">Reference proteome</keyword>
<keyword evidence="5 9" id="KW-0812">Transmembrane</keyword>
<feature type="transmembrane region" description="Helical" evidence="9">
    <location>
        <begin position="107"/>
        <end position="138"/>
    </location>
</feature>
<dbReference type="PANTHER" id="PTHR38686">
    <property type="entry name" value="APOLIPOPROTEIN N-ACYLTRANSFERASE"/>
    <property type="match status" value="1"/>
</dbReference>
<comment type="similarity">
    <text evidence="2 9">Belongs to the CN hydrolase family. Apolipoprotein N-acyltransferase subfamily.</text>
</comment>
<keyword evidence="8 9" id="KW-0012">Acyltransferase</keyword>
<dbReference type="InterPro" id="IPR036526">
    <property type="entry name" value="C-N_Hydrolase_sf"/>
</dbReference>
<dbReference type="GO" id="GO:0016410">
    <property type="term" value="F:N-acyltransferase activity"/>
    <property type="evidence" value="ECO:0007669"/>
    <property type="project" value="UniProtKB-UniRule"/>
</dbReference>
<evidence type="ECO:0000256" key="5">
    <source>
        <dbReference type="ARBA" id="ARBA00022692"/>
    </source>
</evidence>
<keyword evidence="7 9" id="KW-0472">Membrane</keyword>
<dbReference type="Gene3D" id="3.60.110.10">
    <property type="entry name" value="Carbon-nitrogen hydrolase"/>
    <property type="match status" value="1"/>
</dbReference>
<feature type="domain" description="CN hydrolase" evidence="10">
    <location>
        <begin position="246"/>
        <end position="490"/>
    </location>
</feature>